<protein>
    <recommendedName>
        <fullName evidence="3">Lipoprotein</fullName>
    </recommendedName>
</protein>
<dbReference type="RefSeq" id="WP_007131125.1">
    <property type="nucleotide sequence ID" value="NZ_AGIP01000009.1"/>
</dbReference>
<evidence type="ECO:0008006" key="3">
    <source>
        <dbReference type="Google" id="ProtNLM"/>
    </source>
</evidence>
<evidence type="ECO:0000313" key="1">
    <source>
        <dbReference type="EMBL" id="EHB62719.1"/>
    </source>
</evidence>
<dbReference type="PATRIC" id="fig|743719.3.peg.4011"/>
<dbReference type="PROSITE" id="PS51257">
    <property type="entry name" value="PROKAR_LIPOPROTEIN"/>
    <property type="match status" value="1"/>
</dbReference>
<evidence type="ECO:0000313" key="2">
    <source>
        <dbReference type="Proteomes" id="UP000003891"/>
    </source>
</evidence>
<dbReference type="STRING" id="743719.PaelaDRAFT_3962"/>
<sequence>MNKKIILLYLLLVTLLITSCSPRNHDRIEEESGALEIVNIYLYRNDSGRVQPELINVQSDPDLLKTAAQWAKSGEPEELPNAQEIKQMYVFQFQFRNGDTIQDVYYMYVTDTSNKQYMKEFEGSLKKDTDKFDDLEKERILNLIGLESWKKVSASDLLNS</sequence>
<dbReference type="AlphaFoldDB" id="G4HJ01"/>
<gene>
    <name evidence="1" type="ORF">PaelaDRAFT_3962</name>
</gene>
<proteinExistence type="predicted"/>
<name>G4HJ01_9BACL</name>
<reference evidence="1 2" key="1">
    <citation type="submission" date="2011-09" db="EMBL/GenBank/DDBJ databases">
        <title>The draft genome of Paenibacillus lactis 154.</title>
        <authorList>
            <consortium name="US DOE Joint Genome Institute (JGI-PGF)"/>
            <person name="Lucas S."/>
            <person name="Han J."/>
            <person name="Lapidus A."/>
            <person name="Cheng J.-F."/>
            <person name="Goodwin L."/>
            <person name="Pitluck S."/>
            <person name="Peters L."/>
            <person name="Land M.L."/>
            <person name="Hauser L."/>
            <person name="Siebers A."/>
            <person name="Thelen M."/>
            <person name="Hugenholtz P."/>
            <person name="Allgaier M."/>
            <person name="Woyke T.J."/>
        </authorList>
    </citation>
    <scope>NUCLEOTIDE SEQUENCE [LARGE SCALE GENOMIC DNA]</scope>
    <source>
        <strain evidence="1 2">154</strain>
    </source>
</reference>
<dbReference type="Proteomes" id="UP000003891">
    <property type="component" value="Unassembled WGS sequence"/>
</dbReference>
<accession>G4HJ01</accession>
<organism evidence="1 2">
    <name type="scientific">Paenibacillus lactis 154</name>
    <dbReference type="NCBI Taxonomy" id="743719"/>
    <lineage>
        <taxon>Bacteria</taxon>
        <taxon>Bacillati</taxon>
        <taxon>Bacillota</taxon>
        <taxon>Bacilli</taxon>
        <taxon>Bacillales</taxon>
        <taxon>Paenibacillaceae</taxon>
        <taxon>Paenibacillus</taxon>
    </lineage>
</organism>
<dbReference type="eggNOG" id="ENOG502ZVK6">
    <property type="taxonomic scope" value="Bacteria"/>
</dbReference>
<dbReference type="EMBL" id="AGIP01000009">
    <property type="protein sequence ID" value="EHB62719.1"/>
    <property type="molecule type" value="Genomic_DNA"/>
</dbReference>